<comment type="similarity">
    <text evidence="3">Belongs to the MT-A70-like family.</text>
</comment>
<evidence type="ECO:0000313" key="4">
    <source>
        <dbReference type="EMBL" id="KAA8909301.1"/>
    </source>
</evidence>
<reference evidence="4 5" key="1">
    <citation type="submission" date="2019-09" db="EMBL/GenBank/DDBJ databases">
        <title>Draft genome of the ectomycorrhizal ascomycete Sphaerosporella brunnea.</title>
        <authorList>
            <consortium name="DOE Joint Genome Institute"/>
            <person name="Benucci G.M."/>
            <person name="Marozzi G."/>
            <person name="Antonielli L."/>
            <person name="Sanchez S."/>
            <person name="Marco P."/>
            <person name="Wang X."/>
            <person name="Falini L.B."/>
            <person name="Barry K."/>
            <person name="Haridas S."/>
            <person name="Lipzen A."/>
            <person name="Labutti K."/>
            <person name="Grigoriev I.V."/>
            <person name="Murat C."/>
            <person name="Martin F."/>
            <person name="Albertini E."/>
            <person name="Donnini D."/>
            <person name="Bonito G."/>
        </authorList>
    </citation>
    <scope>NUCLEOTIDE SEQUENCE [LARGE SCALE GENOMIC DNA]</scope>
    <source>
        <strain evidence="4 5">Sb_GMNB300</strain>
    </source>
</reference>
<evidence type="ECO:0000256" key="2">
    <source>
        <dbReference type="ARBA" id="ARBA00023242"/>
    </source>
</evidence>
<proteinExistence type="inferred from homology"/>
<dbReference type="EMBL" id="VXIS01000059">
    <property type="protein sequence ID" value="KAA8909301.1"/>
    <property type="molecule type" value="Genomic_DNA"/>
</dbReference>
<evidence type="ECO:0000313" key="5">
    <source>
        <dbReference type="Proteomes" id="UP000326924"/>
    </source>
</evidence>
<dbReference type="OrthoDB" id="14833at2759"/>
<comment type="subcellular location">
    <subcellularLocation>
        <location evidence="1">Nucleus</location>
    </subcellularLocation>
</comment>
<gene>
    <name evidence="4" type="ORF">FN846DRAFT_1020648</name>
</gene>
<dbReference type="PANTHER" id="PTHR13107">
    <property type="entry name" value="N6-ADENOSINE-METHYLTRANSFERASE NON-CATALYTIC SUBUNIT"/>
    <property type="match status" value="1"/>
</dbReference>
<dbReference type="PROSITE" id="PS51143">
    <property type="entry name" value="MT_A70"/>
    <property type="match status" value="1"/>
</dbReference>
<keyword evidence="2" id="KW-0539">Nucleus</keyword>
<keyword evidence="5" id="KW-1185">Reference proteome</keyword>
<dbReference type="AlphaFoldDB" id="A0A5J5F0W3"/>
<dbReference type="GO" id="GO:0005634">
    <property type="term" value="C:nucleus"/>
    <property type="evidence" value="ECO:0007669"/>
    <property type="project" value="UniProtKB-SubCell"/>
</dbReference>
<organism evidence="4 5">
    <name type="scientific">Sphaerosporella brunnea</name>
    <dbReference type="NCBI Taxonomy" id="1250544"/>
    <lineage>
        <taxon>Eukaryota</taxon>
        <taxon>Fungi</taxon>
        <taxon>Dikarya</taxon>
        <taxon>Ascomycota</taxon>
        <taxon>Pezizomycotina</taxon>
        <taxon>Pezizomycetes</taxon>
        <taxon>Pezizales</taxon>
        <taxon>Pyronemataceae</taxon>
        <taxon>Sphaerosporella</taxon>
    </lineage>
</organism>
<accession>A0A5J5F0W3</accession>
<protein>
    <submittedName>
        <fullName evidence="4">MT-A70-domain-containing protein</fullName>
    </submittedName>
</protein>
<name>A0A5J5F0W3_9PEZI</name>
<dbReference type="GO" id="GO:0003729">
    <property type="term" value="F:mRNA binding"/>
    <property type="evidence" value="ECO:0007669"/>
    <property type="project" value="TreeGrafter"/>
</dbReference>
<sequence>MSAPAFGCGPYANEIPDRTVVTKSLHVVNDGGSDNAFNELALLDPDFVPASTIVNADDKNDGPYTGASLLLRGLRLKQEHVAKSNNLTGNIGFTVHWNEMPWSIIEALEGSGKSPTLWEDRCRESILGAQDRKNFDPKAPHFDVVLISLLDSPWFPQVEYLPSEGLPPTALDHLPVESLLGRPGFVILHVGGTVVGKTEGQRLFHKWGVKTLETVVWLPTDLKKLHPNQKGRSPFRMSSETWFLGMRGAVNRSADTNIITCNLRGDVLVSKERPDMEAFAEQFVNGQRRLHLFAPAGPKRPGWVRVGKNLETDFDCR</sequence>
<evidence type="ECO:0000256" key="1">
    <source>
        <dbReference type="ARBA" id="ARBA00004123"/>
    </source>
</evidence>
<dbReference type="GO" id="GO:0036396">
    <property type="term" value="C:RNA N6-methyladenosine methyltransferase complex"/>
    <property type="evidence" value="ECO:0007669"/>
    <property type="project" value="TreeGrafter"/>
</dbReference>
<feature type="non-terminal residue" evidence="4">
    <location>
        <position position="317"/>
    </location>
</feature>
<dbReference type="Proteomes" id="UP000326924">
    <property type="component" value="Unassembled WGS sequence"/>
</dbReference>
<dbReference type="InterPro" id="IPR045123">
    <property type="entry name" value="METTL14-like"/>
</dbReference>
<dbReference type="Pfam" id="PF05063">
    <property type="entry name" value="MT-A70"/>
    <property type="match status" value="1"/>
</dbReference>
<evidence type="ECO:0000256" key="3">
    <source>
        <dbReference type="PROSITE-ProRule" id="PRU00489"/>
    </source>
</evidence>
<dbReference type="FunCoup" id="A0A5J5F0W3">
    <property type="interactions" value="1013"/>
</dbReference>
<comment type="caution">
    <text evidence="4">The sequence shown here is derived from an EMBL/GenBank/DDBJ whole genome shotgun (WGS) entry which is preliminary data.</text>
</comment>
<dbReference type="PANTHER" id="PTHR13107:SF0">
    <property type="entry name" value="N6-ADENOSINE-METHYLTRANSFERASE NON-CATALYTIC SUBUNIT"/>
    <property type="match status" value="1"/>
</dbReference>
<dbReference type="InParanoid" id="A0A5J5F0W3"/>
<dbReference type="InterPro" id="IPR007757">
    <property type="entry name" value="MT-A70-like"/>
</dbReference>